<evidence type="ECO:0000256" key="1">
    <source>
        <dbReference type="SAM" id="MobiDB-lite"/>
    </source>
</evidence>
<evidence type="ECO:0000313" key="2">
    <source>
        <dbReference type="EMBL" id="GAU91464.1"/>
    </source>
</evidence>
<name>A0A1D1UP24_RAMVA</name>
<accession>A0A1D1UP24</accession>
<dbReference type="EMBL" id="BDGG01000002">
    <property type="protein sequence ID" value="GAU91464.1"/>
    <property type="molecule type" value="Genomic_DNA"/>
</dbReference>
<evidence type="ECO:0000313" key="3">
    <source>
        <dbReference type="Proteomes" id="UP000186922"/>
    </source>
</evidence>
<organism evidence="2 3">
    <name type="scientific">Ramazzottius varieornatus</name>
    <name type="common">Water bear</name>
    <name type="synonym">Tardigrade</name>
    <dbReference type="NCBI Taxonomy" id="947166"/>
    <lineage>
        <taxon>Eukaryota</taxon>
        <taxon>Metazoa</taxon>
        <taxon>Ecdysozoa</taxon>
        <taxon>Tardigrada</taxon>
        <taxon>Eutardigrada</taxon>
        <taxon>Parachela</taxon>
        <taxon>Hypsibioidea</taxon>
        <taxon>Ramazzottiidae</taxon>
        <taxon>Ramazzottius</taxon>
    </lineage>
</organism>
<dbReference type="AlphaFoldDB" id="A0A1D1UP24"/>
<feature type="compositionally biased region" description="Low complexity" evidence="1">
    <location>
        <begin position="1"/>
        <end position="16"/>
    </location>
</feature>
<gene>
    <name evidence="2" type="primary">RvY_03710-1</name>
    <name evidence="2" type="synonym">RvY_03710.1</name>
    <name evidence="2" type="ORF">RvY_03710</name>
</gene>
<dbReference type="Gene3D" id="2.60.120.740">
    <property type="match status" value="1"/>
</dbReference>
<reference evidence="2 3" key="1">
    <citation type="journal article" date="2016" name="Nat. Commun.">
        <title>Extremotolerant tardigrade genome and improved radiotolerance of human cultured cells by tardigrade-unique protein.</title>
        <authorList>
            <person name="Hashimoto T."/>
            <person name="Horikawa D.D."/>
            <person name="Saito Y."/>
            <person name="Kuwahara H."/>
            <person name="Kozuka-Hata H."/>
            <person name="Shin-I T."/>
            <person name="Minakuchi Y."/>
            <person name="Ohishi K."/>
            <person name="Motoyama A."/>
            <person name="Aizu T."/>
            <person name="Enomoto A."/>
            <person name="Kondo K."/>
            <person name="Tanaka S."/>
            <person name="Hara Y."/>
            <person name="Koshikawa S."/>
            <person name="Sagara H."/>
            <person name="Miura T."/>
            <person name="Yokobori S."/>
            <person name="Miyagawa K."/>
            <person name="Suzuki Y."/>
            <person name="Kubo T."/>
            <person name="Oyama M."/>
            <person name="Kohara Y."/>
            <person name="Fujiyama A."/>
            <person name="Arakawa K."/>
            <person name="Katayama T."/>
            <person name="Toyoda A."/>
            <person name="Kunieda T."/>
        </authorList>
    </citation>
    <scope>NUCLEOTIDE SEQUENCE [LARGE SCALE GENOMIC DNA]</scope>
    <source>
        <strain evidence="2 3">YOKOZUNA-1</strain>
    </source>
</reference>
<dbReference type="InterPro" id="IPR043159">
    <property type="entry name" value="Lectin_gal-bd_sf"/>
</dbReference>
<proteinExistence type="predicted"/>
<dbReference type="Proteomes" id="UP000186922">
    <property type="component" value="Unassembled WGS sequence"/>
</dbReference>
<feature type="region of interest" description="Disordered" evidence="1">
    <location>
        <begin position="1"/>
        <end position="28"/>
    </location>
</feature>
<sequence>MYRNQSPKSNSSSSDSIGEATPCNSNSSIRNTIRSLCKNKSTCLIKASDDVLLGFNDPTCKTRRPLVVEYQCAAPGETPKTAMESRIRGAMISELL</sequence>
<evidence type="ECO:0008006" key="4">
    <source>
        <dbReference type="Google" id="ProtNLM"/>
    </source>
</evidence>
<protein>
    <recommendedName>
        <fullName evidence="4">SUEL-type lectin domain-containing protein</fullName>
    </recommendedName>
</protein>
<comment type="caution">
    <text evidence="2">The sequence shown here is derived from an EMBL/GenBank/DDBJ whole genome shotgun (WGS) entry which is preliminary data.</text>
</comment>
<keyword evidence="3" id="KW-1185">Reference proteome</keyword>